<accession>A0AAQ3JLP7</accession>
<evidence type="ECO:0000256" key="10">
    <source>
        <dbReference type="ARBA" id="ARBA00047928"/>
    </source>
</evidence>
<dbReference type="Proteomes" id="UP001327560">
    <property type="component" value="Chromosome 1"/>
</dbReference>
<evidence type="ECO:0000313" key="15">
    <source>
        <dbReference type="Proteomes" id="UP001327560"/>
    </source>
</evidence>
<dbReference type="GO" id="GO:0042545">
    <property type="term" value="P:cell wall modification"/>
    <property type="evidence" value="ECO:0007669"/>
    <property type="project" value="UniProtKB-UniRule"/>
</dbReference>
<comment type="subcellular location">
    <subcellularLocation>
        <location evidence="1">Secreted</location>
        <location evidence="1">Cell wall</location>
    </subcellularLocation>
</comment>
<dbReference type="GO" id="GO:0045490">
    <property type="term" value="P:pectin catabolic process"/>
    <property type="evidence" value="ECO:0007669"/>
    <property type="project" value="UniProtKB-UniRule"/>
</dbReference>
<keyword evidence="5" id="KW-0134">Cell wall</keyword>
<evidence type="ECO:0000256" key="8">
    <source>
        <dbReference type="ARBA" id="ARBA00022801"/>
    </source>
</evidence>
<dbReference type="Pfam" id="PF01095">
    <property type="entry name" value="Pectinesterase"/>
    <property type="match status" value="1"/>
</dbReference>
<name>A0AAQ3JLP7_9LILI</name>
<feature type="signal peptide" evidence="12">
    <location>
        <begin position="1"/>
        <end position="27"/>
    </location>
</feature>
<dbReference type="InterPro" id="IPR033131">
    <property type="entry name" value="Pectinesterase_Asp_AS"/>
</dbReference>
<dbReference type="PROSITE" id="PS00503">
    <property type="entry name" value="PECTINESTERASE_2"/>
    <property type="match status" value="1"/>
</dbReference>
<dbReference type="Gene3D" id="2.160.20.10">
    <property type="entry name" value="Single-stranded right-handed beta-helix, Pectin lyase-like"/>
    <property type="match status" value="1"/>
</dbReference>
<evidence type="ECO:0000256" key="6">
    <source>
        <dbReference type="ARBA" id="ARBA00022525"/>
    </source>
</evidence>
<dbReference type="InterPro" id="IPR011050">
    <property type="entry name" value="Pectin_lyase_fold/virulence"/>
</dbReference>
<feature type="chain" id="PRO_5042661528" description="Pectinesterase" evidence="12">
    <location>
        <begin position="28"/>
        <end position="362"/>
    </location>
</feature>
<proteinExistence type="inferred from homology"/>
<evidence type="ECO:0000256" key="11">
    <source>
        <dbReference type="PROSITE-ProRule" id="PRU10040"/>
    </source>
</evidence>
<reference evidence="14 15" key="1">
    <citation type="submission" date="2023-10" db="EMBL/GenBank/DDBJ databases">
        <title>Chromosome-scale genome assembly provides insights into flower coloration mechanisms of Canna indica.</title>
        <authorList>
            <person name="Li C."/>
        </authorList>
    </citation>
    <scope>NUCLEOTIDE SEQUENCE [LARGE SCALE GENOMIC DNA]</scope>
    <source>
        <tissue evidence="14">Flower</tissue>
    </source>
</reference>
<evidence type="ECO:0000256" key="3">
    <source>
        <dbReference type="ARBA" id="ARBA00008891"/>
    </source>
</evidence>
<feature type="active site" evidence="11">
    <location>
        <position position="224"/>
    </location>
</feature>
<protein>
    <recommendedName>
        <fullName evidence="4 12">Pectinesterase</fullName>
        <ecNumber evidence="4 12">3.1.1.11</ecNumber>
    </recommendedName>
</protein>
<keyword evidence="9 12" id="KW-0063">Aspartyl esterase</keyword>
<dbReference type="InterPro" id="IPR012334">
    <property type="entry name" value="Pectin_lyas_fold"/>
</dbReference>
<keyword evidence="8 12" id="KW-0378">Hydrolase</keyword>
<evidence type="ECO:0000256" key="7">
    <source>
        <dbReference type="ARBA" id="ARBA00022729"/>
    </source>
</evidence>
<dbReference type="PANTHER" id="PTHR31321">
    <property type="entry name" value="ACYL-COA THIOESTER HYDROLASE YBHC-RELATED"/>
    <property type="match status" value="1"/>
</dbReference>
<dbReference type="GO" id="GO:0030599">
    <property type="term" value="F:pectinesterase activity"/>
    <property type="evidence" value="ECO:0007669"/>
    <property type="project" value="UniProtKB-UniRule"/>
</dbReference>
<sequence length="362" mass="39700">MALSSPTLFATACFMAFLVSHVAVCQGAGPRRSFISWSDITIGNYRYENVFKGVEDSDGSQVLFVSKNGGGDSTTVQGAVDKIPDGNSRRVKILISPGVYNEKVVVPNSKPFVSFIGNGSFAADTVIWYNLRASDRYPDGGMVGTYDSATVAIESDYFCAYRITFQNSAPAAVAGEEGEQAVALRLSGDKAMVHRCRILGSQDTLFDHFGRHYYYQSYIEGSIDFIFGSARSLYDDCTLLSVAKSYGAIAASQRKSPMDNMGFSFVGCKLYGTGMVYLGRAWGSYATVVYSNCKLEGIVIPQGWDDFGDPARRATTYFGQYNCRGEGADLTRRVPWAKALTYEEAKPYLSKTYVNGDQWLQL</sequence>
<evidence type="ECO:0000256" key="4">
    <source>
        <dbReference type="ARBA" id="ARBA00013229"/>
    </source>
</evidence>
<evidence type="ECO:0000256" key="2">
    <source>
        <dbReference type="ARBA" id="ARBA00005184"/>
    </source>
</evidence>
<dbReference type="EC" id="3.1.1.11" evidence="4 12"/>
<dbReference type="InterPro" id="IPR000070">
    <property type="entry name" value="Pectinesterase_cat"/>
</dbReference>
<keyword evidence="6" id="KW-0964">Secreted</keyword>
<comment type="catalytic activity">
    <reaction evidence="10 12">
        <text>[(1-&gt;4)-alpha-D-galacturonosyl methyl ester](n) + n H2O = [(1-&gt;4)-alpha-D-galacturonosyl](n) + n methanol + n H(+)</text>
        <dbReference type="Rhea" id="RHEA:22380"/>
        <dbReference type="Rhea" id="RHEA-COMP:14570"/>
        <dbReference type="Rhea" id="RHEA-COMP:14573"/>
        <dbReference type="ChEBI" id="CHEBI:15377"/>
        <dbReference type="ChEBI" id="CHEBI:15378"/>
        <dbReference type="ChEBI" id="CHEBI:17790"/>
        <dbReference type="ChEBI" id="CHEBI:140522"/>
        <dbReference type="ChEBI" id="CHEBI:140523"/>
        <dbReference type="EC" id="3.1.1.11"/>
    </reaction>
</comment>
<keyword evidence="7 12" id="KW-0732">Signal</keyword>
<keyword evidence="15" id="KW-1185">Reference proteome</keyword>
<evidence type="ECO:0000256" key="1">
    <source>
        <dbReference type="ARBA" id="ARBA00004191"/>
    </source>
</evidence>
<dbReference type="SUPFAM" id="SSF51126">
    <property type="entry name" value="Pectin lyase-like"/>
    <property type="match status" value="1"/>
</dbReference>
<comment type="similarity">
    <text evidence="3">Belongs to the pectinesterase family.</text>
</comment>
<gene>
    <name evidence="14" type="ORF">Cni_G00977</name>
</gene>
<feature type="domain" description="Pectinesterase catalytic" evidence="13">
    <location>
        <begin position="64"/>
        <end position="357"/>
    </location>
</feature>
<dbReference type="PANTHER" id="PTHR31321:SF31">
    <property type="entry name" value="PECTINESTERASE QRT1"/>
    <property type="match status" value="1"/>
</dbReference>
<evidence type="ECO:0000313" key="14">
    <source>
        <dbReference type="EMBL" id="WOK92286.1"/>
    </source>
</evidence>
<evidence type="ECO:0000256" key="5">
    <source>
        <dbReference type="ARBA" id="ARBA00022512"/>
    </source>
</evidence>
<dbReference type="FunFam" id="2.160.20.10:FF:000008">
    <property type="entry name" value="Pectinesterase"/>
    <property type="match status" value="1"/>
</dbReference>
<comment type="pathway">
    <text evidence="2 12">Glycan metabolism; pectin degradation; 2-dehydro-3-deoxy-D-gluconate from pectin: step 1/5.</text>
</comment>
<dbReference type="AlphaFoldDB" id="A0AAQ3JLP7"/>
<dbReference type="EMBL" id="CP136890">
    <property type="protein sequence ID" value="WOK92286.1"/>
    <property type="molecule type" value="Genomic_DNA"/>
</dbReference>
<evidence type="ECO:0000256" key="12">
    <source>
        <dbReference type="RuleBase" id="RU000589"/>
    </source>
</evidence>
<organism evidence="14 15">
    <name type="scientific">Canna indica</name>
    <name type="common">Indian-shot</name>
    <dbReference type="NCBI Taxonomy" id="4628"/>
    <lineage>
        <taxon>Eukaryota</taxon>
        <taxon>Viridiplantae</taxon>
        <taxon>Streptophyta</taxon>
        <taxon>Embryophyta</taxon>
        <taxon>Tracheophyta</taxon>
        <taxon>Spermatophyta</taxon>
        <taxon>Magnoliopsida</taxon>
        <taxon>Liliopsida</taxon>
        <taxon>Zingiberales</taxon>
        <taxon>Cannaceae</taxon>
        <taxon>Canna</taxon>
    </lineage>
</organism>
<evidence type="ECO:0000259" key="13">
    <source>
        <dbReference type="Pfam" id="PF01095"/>
    </source>
</evidence>
<evidence type="ECO:0000256" key="9">
    <source>
        <dbReference type="ARBA" id="ARBA00023085"/>
    </source>
</evidence>